<feature type="domain" description="FecR protein" evidence="2">
    <location>
        <begin position="118"/>
        <end position="205"/>
    </location>
</feature>
<reference evidence="5" key="1">
    <citation type="journal article" date="2019" name="Int. J. Syst. Evol. Microbiol.">
        <title>The Global Catalogue of Microorganisms (GCM) 10K type strain sequencing project: providing services to taxonomists for standard genome sequencing and annotation.</title>
        <authorList>
            <consortium name="The Broad Institute Genomics Platform"/>
            <consortium name="The Broad Institute Genome Sequencing Center for Infectious Disease"/>
            <person name="Wu L."/>
            <person name="Ma J."/>
        </authorList>
    </citation>
    <scope>NUCLEOTIDE SEQUENCE [LARGE SCALE GENOMIC DNA]</scope>
    <source>
        <strain evidence="5">CCUG 58412</strain>
    </source>
</reference>
<dbReference type="Gene3D" id="2.60.120.1440">
    <property type="match status" value="1"/>
</dbReference>
<dbReference type="PANTHER" id="PTHR30273">
    <property type="entry name" value="PERIPLASMIC SIGNAL SENSOR AND SIGMA FACTOR ACTIVATOR FECR-RELATED"/>
    <property type="match status" value="1"/>
</dbReference>
<dbReference type="InterPro" id="IPR032623">
    <property type="entry name" value="FecR_N"/>
</dbReference>
<proteinExistence type="predicted"/>
<keyword evidence="1" id="KW-0812">Transmembrane</keyword>
<comment type="caution">
    <text evidence="4">The sequence shown here is derived from an EMBL/GenBank/DDBJ whole genome shotgun (WGS) entry which is preliminary data.</text>
</comment>
<dbReference type="Pfam" id="PF04773">
    <property type="entry name" value="FecR"/>
    <property type="match status" value="1"/>
</dbReference>
<dbReference type="EMBL" id="JBHTKB010000002">
    <property type="protein sequence ID" value="MFD0914216.1"/>
    <property type="molecule type" value="Genomic_DNA"/>
</dbReference>
<name>A0ABW3FBQ2_9PROT</name>
<feature type="transmembrane region" description="Helical" evidence="1">
    <location>
        <begin position="83"/>
        <end position="104"/>
    </location>
</feature>
<dbReference type="PANTHER" id="PTHR30273:SF2">
    <property type="entry name" value="PROTEIN FECR"/>
    <property type="match status" value="1"/>
</dbReference>
<dbReference type="RefSeq" id="WP_379057804.1">
    <property type="nucleotide sequence ID" value="NZ_JBHTKB010000002.1"/>
</dbReference>
<dbReference type="InterPro" id="IPR012373">
    <property type="entry name" value="Ferrdict_sens_TM"/>
</dbReference>
<evidence type="ECO:0000259" key="3">
    <source>
        <dbReference type="Pfam" id="PF16220"/>
    </source>
</evidence>
<keyword evidence="5" id="KW-1185">Reference proteome</keyword>
<dbReference type="Proteomes" id="UP001597128">
    <property type="component" value="Unassembled WGS sequence"/>
</dbReference>
<dbReference type="InterPro" id="IPR006860">
    <property type="entry name" value="FecR"/>
</dbReference>
<dbReference type="Pfam" id="PF16220">
    <property type="entry name" value="DUF4880"/>
    <property type="match status" value="1"/>
</dbReference>
<keyword evidence="1" id="KW-1133">Transmembrane helix</keyword>
<evidence type="ECO:0000259" key="2">
    <source>
        <dbReference type="Pfam" id="PF04773"/>
    </source>
</evidence>
<evidence type="ECO:0000256" key="1">
    <source>
        <dbReference type="SAM" id="Phobius"/>
    </source>
</evidence>
<protein>
    <submittedName>
        <fullName evidence="4">FecR family protein</fullName>
    </submittedName>
</protein>
<dbReference type="PIRSF" id="PIRSF018266">
    <property type="entry name" value="FecR"/>
    <property type="match status" value="1"/>
</dbReference>
<sequence length="329" mass="36979">MDKLRESAIAWFIKIRDADADDAIRTKFEQWLMANQAHQQAYADVSAVWESFDSTPELEKLAGIVEQDQFFEKAERTQRVRKYITVAMVAAVIGLGGMLGIQTWRAQPTMQMVAQAEVGQVKSHRLDDGTLLTMNTGAEIEVTYYRDRRLVTLKQGEAIFEVARDENRPFIIDSGNAQVTVLGTRFAVNRMKKLVRVSVDHGTVKVEQQDVDHNINPHAVILHDGEVAEVKTDSTQPARSYRHALDAFAFEKGVVVFEEADLDEIAETLSRYRKLPLLAEQPVSSKVHISSMLKANSIETFINQLPEMAPVRIVPTDKATVIKSKSVNK</sequence>
<evidence type="ECO:0000313" key="5">
    <source>
        <dbReference type="Proteomes" id="UP001597128"/>
    </source>
</evidence>
<keyword evidence="1" id="KW-0472">Membrane</keyword>
<feature type="domain" description="FecR N-terminal" evidence="3">
    <location>
        <begin position="7"/>
        <end position="47"/>
    </location>
</feature>
<organism evidence="4 5">
    <name type="scientific">Methylophilus luteus</name>
    <dbReference type="NCBI Taxonomy" id="640108"/>
    <lineage>
        <taxon>Bacteria</taxon>
        <taxon>Pseudomonadati</taxon>
        <taxon>Pseudomonadota</taxon>
        <taxon>Betaproteobacteria</taxon>
        <taxon>Nitrosomonadales</taxon>
        <taxon>Methylophilaceae</taxon>
        <taxon>Methylophilus</taxon>
    </lineage>
</organism>
<gene>
    <name evidence="4" type="ORF">ACFQ1Z_11705</name>
</gene>
<evidence type="ECO:0000313" key="4">
    <source>
        <dbReference type="EMBL" id="MFD0914216.1"/>
    </source>
</evidence>
<accession>A0ABW3FBQ2</accession>